<accession>A0ABR6XB52</accession>
<name>A0ABR6XB52_9BURK</name>
<dbReference type="Pfam" id="PF13478">
    <property type="entry name" value="XdhC_C"/>
    <property type="match status" value="1"/>
</dbReference>
<dbReference type="Pfam" id="PF02625">
    <property type="entry name" value="XdhC_CoxI"/>
    <property type="match status" value="1"/>
</dbReference>
<evidence type="ECO:0000313" key="4">
    <source>
        <dbReference type="Proteomes" id="UP000637632"/>
    </source>
</evidence>
<dbReference type="PANTHER" id="PTHR30388:SF6">
    <property type="entry name" value="XANTHINE DEHYDROGENASE SUBUNIT A-RELATED"/>
    <property type="match status" value="1"/>
</dbReference>
<dbReference type="NCBIfam" id="TIGR02964">
    <property type="entry name" value="xanthine_xdhC"/>
    <property type="match status" value="1"/>
</dbReference>
<feature type="domain" description="XdhC Rossmann" evidence="2">
    <location>
        <begin position="131"/>
        <end position="273"/>
    </location>
</feature>
<feature type="domain" description="XdhC- CoxI" evidence="1">
    <location>
        <begin position="18"/>
        <end position="73"/>
    </location>
</feature>
<dbReference type="InterPro" id="IPR014308">
    <property type="entry name" value="Xanthine_DH_XdhC"/>
</dbReference>
<sequence length="294" mass="32120">MPINSHTSWLESLQALPENAPAILITVTAAKGSTPRGTGTRMLVTAQHQYDTIGGGHLEWKAIAHARLWLAESAEHNAATRHLDLALGPSLGQCCGGAVSIMLERTDSWTTEQKLARYAEFQQQQAQLPHLYLFGAGHVGSALVNVLQQTPCRITWVDERDHLFPAHLPLSVQTEATDCPEDVVVHAEAGAYFLVMTHHHGLDLLLSEHILRKNDAAWFGLIGSQTKRARFEHRLRERQISAARLATMVCPVGIDGITGKEPGVIAIAIAAQLLQLWAKTPTLPDFASITHTAE</sequence>
<gene>
    <name evidence="3" type="primary">xdhC</name>
    <name evidence="3" type="ORF">H8K26_01265</name>
</gene>
<dbReference type="Proteomes" id="UP000637632">
    <property type="component" value="Unassembled WGS sequence"/>
</dbReference>
<organism evidence="3 4">
    <name type="scientific">Undibacterium aquatile</name>
    <dbReference type="NCBI Taxonomy" id="1537398"/>
    <lineage>
        <taxon>Bacteria</taxon>
        <taxon>Pseudomonadati</taxon>
        <taxon>Pseudomonadota</taxon>
        <taxon>Betaproteobacteria</taxon>
        <taxon>Burkholderiales</taxon>
        <taxon>Oxalobacteraceae</taxon>
        <taxon>Undibacterium</taxon>
    </lineage>
</organism>
<dbReference type="PANTHER" id="PTHR30388">
    <property type="entry name" value="ALDEHYDE OXIDOREDUCTASE MOLYBDENUM COFACTOR ASSEMBLY PROTEIN"/>
    <property type="match status" value="1"/>
</dbReference>
<dbReference type="EMBL" id="JACOFT010000001">
    <property type="protein sequence ID" value="MBC3810056.1"/>
    <property type="molecule type" value="Genomic_DNA"/>
</dbReference>
<dbReference type="InterPro" id="IPR027051">
    <property type="entry name" value="XdhC_Rossmann_dom"/>
</dbReference>
<keyword evidence="4" id="KW-1185">Reference proteome</keyword>
<comment type="caution">
    <text evidence="3">The sequence shown here is derived from an EMBL/GenBank/DDBJ whole genome shotgun (WGS) entry which is preliminary data.</text>
</comment>
<evidence type="ECO:0000259" key="2">
    <source>
        <dbReference type="Pfam" id="PF13478"/>
    </source>
</evidence>
<dbReference type="InterPro" id="IPR003777">
    <property type="entry name" value="XdhC_CoxI"/>
</dbReference>
<evidence type="ECO:0000259" key="1">
    <source>
        <dbReference type="Pfam" id="PF02625"/>
    </source>
</evidence>
<reference evidence="3 4" key="1">
    <citation type="submission" date="2020-08" db="EMBL/GenBank/DDBJ databases">
        <title>Novel species isolated from subtropical streams in China.</title>
        <authorList>
            <person name="Lu H."/>
        </authorList>
    </citation>
    <scope>NUCLEOTIDE SEQUENCE [LARGE SCALE GENOMIC DNA]</scope>
    <source>
        <strain evidence="3 4">CCTCC AB 2015119</strain>
    </source>
</reference>
<evidence type="ECO:0000313" key="3">
    <source>
        <dbReference type="EMBL" id="MBC3810056.1"/>
    </source>
</evidence>
<dbReference type="RefSeq" id="WP_190476778.1">
    <property type="nucleotide sequence ID" value="NZ_JACOFT010000001.1"/>
</dbReference>
<dbReference type="Gene3D" id="3.40.50.720">
    <property type="entry name" value="NAD(P)-binding Rossmann-like Domain"/>
    <property type="match status" value="1"/>
</dbReference>
<proteinExistence type="predicted"/>
<dbReference type="InterPro" id="IPR052698">
    <property type="entry name" value="MoCofactor_Util/Proc"/>
</dbReference>
<protein>
    <submittedName>
        <fullName evidence="3">Xanthine dehydrogenase accessory protein XdhC</fullName>
    </submittedName>
</protein>